<accession>A0ACC0UH12</accession>
<comment type="caution">
    <text evidence="1">The sequence shown here is derived from an EMBL/GenBank/DDBJ whole genome shotgun (WGS) entry which is preliminary data.</text>
</comment>
<protein>
    <submittedName>
        <fullName evidence="1">Uncharacterized protein</fullName>
    </submittedName>
</protein>
<organism evidence="1 2">
    <name type="scientific">Russula earlei</name>
    <dbReference type="NCBI Taxonomy" id="71964"/>
    <lineage>
        <taxon>Eukaryota</taxon>
        <taxon>Fungi</taxon>
        <taxon>Dikarya</taxon>
        <taxon>Basidiomycota</taxon>
        <taxon>Agaricomycotina</taxon>
        <taxon>Agaricomycetes</taxon>
        <taxon>Russulales</taxon>
        <taxon>Russulaceae</taxon>
        <taxon>Russula</taxon>
    </lineage>
</organism>
<name>A0ACC0UH12_9AGAM</name>
<dbReference type="EMBL" id="JAGFNK010000044">
    <property type="protein sequence ID" value="KAI9510344.1"/>
    <property type="molecule type" value="Genomic_DNA"/>
</dbReference>
<dbReference type="Proteomes" id="UP001207468">
    <property type="component" value="Unassembled WGS sequence"/>
</dbReference>
<keyword evidence="2" id="KW-1185">Reference proteome</keyword>
<evidence type="ECO:0000313" key="2">
    <source>
        <dbReference type="Proteomes" id="UP001207468"/>
    </source>
</evidence>
<reference evidence="1" key="1">
    <citation type="submission" date="2021-03" db="EMBL/GenBank/DDBJ databases">
        <title>Evolutionary priming and transition to the ectomycorrhizal habit in an iconic lineage of mushroom-forming fungi: is preadaptation a requirement?</title>
        <authorList>
            <consortium name="DOE Joint Genome Institute"/>
            <person name="Looney B.P."/>
            <person name="Miyauchi S."/>
            <person name="Morin E."/>
            <person name="Drula E."/>
            <person name="Courty P.E."/>
            <person name="Chicoki N."/>
            <person name="Fauchery L."/>
            <person name="Kohler A."/>
            <person name="Kuo A."/>
            <person name="LaButti K."/>
            <person name="Pangilinan J."/>
            <person name="Lipzen A."/>
            <person name="Riley R."/>
            <person name="Andreopoulos W."/>
            <person name="He G."/>
            <person name="Johnson J."/>
            <person name="Barry K.W."/>
            <person name="Grigoriev I.V."/>
            <person name="Nagy L."/>
            <person name="Hibbett D."/>
            <person name="Henrissat B."/>
            <person name="Matheny P.B."/>
            <person name="Labbe J."/>
            <person name="Martin A.F."/>
        </authorList>
    </citation>
    <scope>NUCLEOTIDE SEQUENCE</scope>
    <source>
        <strain evidence="1">BPL698</strain>
    </source>
</reference>
<gene>
    <name evidence="1" type="ORF">F5148DRAFT_1180153</name>
</gene>
<proteinExistence type="predicted"/>
<evidence type="ECO:0000313" key="1">
    <source>
        <dbReference type="EMBL" id="KAI9510344.1"/>
    </source>
</evidence>
<sequence length="203" mass="23317">MSQHAIAPEVLAAWRHLELDNELRTYEGDCEAESRLTRELDIMDDVVEKSKTLVNVLNFCKLTYGLKCFRQQLRARTLERYRCQSICAADLEARPGAYTTFGTEEDVRQLAKEMRPQDDKVAQMMAEFKEGQHHEANDERILAGLNDIIARRRAELQISELDGDEIELDDDEIELDGDESESDDDEREPDGDESESDSDMVQE</sequence>